<gene>
    <name evidence="1" type="ORF">LTLLF_116355</name>
</gene>
<dbReference type="EMBL" id="JAATJU010011379">
    <property type="protein sequence ID" value="KAH0518357.1"/>
    <property type="molecule type" value="Genomic_DNA"/>
</dbReference>
<dbReference type="Proteomes" id="UP000710432">
    <property type="component" value="Unassembled WGS sequence"/>
</dbReference>
<evidence type="ECO:0000313" key="1">
    <source>
        <dbReference type="EMBL" id="KAH0518357.1"/>
    </source>
</evidence>
<proteinExistence type="predicted"/>
<dbReference type="InterPro" id="IPR027328">
    <property type="entry name" value="MAPRE"/>
</dbReference>
<reference evidence="1" key="1">
    <citation type="submission" date="2020-03" db="EMBL/GenBank/DDBJ databases">
        <title>Studies in the Genomics of Life Span.</title>
        <authorList>
            <person name="Glass D."/>
        </authorList>
    </citation>
    <scope>NUCLEOTIDE SEQUENCE</scope>
    <source>
        <strain evidence="1">LTLLF</strain>
        <tissue evidence="1">Muscle</tissue>
    </source>
</reference>
<evidence type="ECO:0000313" key="2">
    <source>
        <dbReference type="Proteomes" id="UP000710432"/>
    </source>
</evidence>
<dbReference type="Gene3D" id="1.10.418.10">
    <property type="entry name" value="Calponin-like domain"/>
    <property type="match status" value="1"/>
</dbReference>
<dbReference type="GO" id="GO:0008017">
    <property type="term" value="F:microtubule binding"/>
    <property type="evidence" value="ECO:0007669"/>
    <property type="project" value="InterPro"/>
</dbReference>
<organism evidence="1 2">
    <name type="scientific">Microtus ochrogaster</name>
    <name type="common">Prairie vole</name>
    <dbReference type="NCBI Taxonomy" id="79684"/>
    <lineage>
        <taxon>Eukaryota</taxon>
        <taxon>Metazoa</taxon>
        <taxon>Chordata</taxon>
        <taxon>Craniata</taxon>
        <taxon>Vertebrata</taxon>
        <taxon>Euteleostomi</taxon>
        <taxon>Mammalia</taxon>
        <taxon>Eutheria</taxon>
        <taxon>Euarchontoglires</taxon>
        <taxon>Glires</taxon>
        <taxon>Rodentia</taxon>
        <taxon>Myomorpha</taxon>
        <taxon>Muroidea</taxon>
        <taxon>Cricetidae</taxon>
        <taxon>Arvicolinae</taxon>
        <taxon>Microtus</taxon>
    </lineage>
</organism>
<protein>
    <submittedName>
        <fullName evidence="1">Microtubule-associated protein RP/EB family member 1</fullName>
    </submittedName>
</protein>
<dbReference type="SUPFAM" id="SSF47576">
    <property type="entry name" value="Calponin-homology domain, CH-domain"/>
    <property type="match status" value="1"/>
</dbReference>
<sequence>MALDDTQCHSLVINLSYCDMLACAQASLHPSIFAQTKMTDSSAQGLCTPSSQMCYLPGSIASKKGRFQAQLEQECFQNFKTLPAGFTRRADDSIIPMDKSVEGKFQGNFEFIQWFKFFYVNFDEKHYDV</sequence>
<dbReference type="InterPro" id="IPR036872">
    <property type="entry name" value="CH_dom_sf"/>
</dbReference>
<name>A0A8J6GXI6_MICOH</name>
<dbReference type="PANTHER" id="PTHR10623">
    <property type="entry name" value="MICROTUBULE-ASSOCIATED PROTEIN RP/EB FAMILY MEMBER"/>
    <property type="match status" value="1"/>
</dbReference>
<comment type="caution">
    <text evidence="1">The sequence shown here is derived from an EMBL/GenBank/DDBJ whole genome shotgun (WGS) entry which is preliminary data.</text>
</comment>
<accession>A0A8J6GXI6</accession>
<dbReference type="AlphaFoldDB" id="A0A8J6GXI6"/>